<gene>
    <name evidence="2" type="ORF">EVAR_73687_1</name>
</gene>
<comment type="caution">
    <text evidence="2">The sequence shown here is derived from an EMBL/GenBank/DDBJ whole genome shotgun (WGS) entry which is preliminary data.</text>
</comment>
<evidence type="ECO:0000256" key="1">
    <source>
        <dbReference type="SAM" id="SignalP"/>
    </source>
</evidence>
<evidence type="ECO:0000313" key="2">
    <source>
        <dbReference type="EMBL" id="GBP06020.1"/>
    </source>
</evidence>
<feature type="signal peptide" evidence="1">
    <location>
        <begin position="1"/>
        <end position="38"/>
    </location>
</feature>
<organism evidence="2 3">
    <name type="scientific">Eumeta variegata</name>
    <name type="common">Bagworm moth</name>
    <name type="synonym">Eumeta japonica</name>
    <dbReference type="NCBI Taxonomy" id="151549"/>
    <lineage>
        <taxon>Eukaryota</taxon>
        <taxon>Metazoa</taxon>
        <taxon>Ecdysozoa</taxon>
        <taxon>Arthropoda</taxon>
        <taxon>Hexapoda</taxon>
        <taxon>Insecta</taxon>
        <taxon>Pterygota</taxon>
        <taxon>Neoptera</taxon>
        <taxon>Endopterygota</taxon>
        <taxon>Lepidoptera</taxon>
        <taxon>Glossata</taxon>
        <taxon>Ditrysia</taxon>
        <taxon>Tineoidea</taxon>
        <taxon>Psychidae</taxon>
        <taxon>Oiketicinae</taxon>
        <taxon>Eumeta</taxon>
    </lineage>
</organism>
<reference evidence="2 3" key="1">
    <citation type="journal article" date="2019" name="Commun. Biol.">
        <title>The bagworm genome reveals a unique fibroin gene that provides high tensile strength.</title>
        <authorList>
            <person name="Kono N."/>
            <person name="Nakamura H."/>
            <person name="Ohtoshi R."/>
            <person name="Tomita M."/>
            <person name="Numata K."/>
            <person name="Arakawa K."/>
        </authorList>
    </citation>
    <scope>NUCLEOTIDE SEQUENCE [LARGE SCALE GENOMIC DNA]</scope>
</reference>
<feature type="chain" id="PRO_5020030605" evidence="1">
    <location>
        <begin position="39"/>
        <end position="114"/>
    </location>
</feature>
<proteinExistence type="predicted"/>
<evidence type="ECO:0000313" key="3">
    <source>
        <dbReference type="Proteomes" id="UP000299102"/>
    </source>
</evidence>
<sequence>MLVCICKKVVIGTNSVPSPPTLILLLLLCGLDVPIVETALNEAACGSGTRVGQHICMSGINVSQLASSLVSGMRSDATLPAMDSPMVLGVDLLMMSLVLPDRFTQRTCAGKSKA</sequence>
<keyword evidence="3" id="KW-1185">Reference proteome</keyword>
<name>A0A4C1SXM9_EUMVA</name>
<dbReference type="EMBL" id="BGZK01011235">
    <property type="protein sequence ID" value="GBP06020.1"/>
    <property type="molecule type" value="Genomic_DNA"/>
</dbReference>
<dbReference type="AlphaFoldDB" id="A0A4C1SXM9"/>
<accession>A0A4C1SXM9</accession>
<dbReference type="Proteomes" id="UP000299102">
    <property type="component" value="Unassembled WGS sequence"/>
</dbReference>
<keyword evidence="1" id="KW-0732">Signal</keyword>
<protein>
    <submittedName>
        <fullName evidence="2">Uncharacterized protein</fullName>
    </submittedName>
</protein>